<dbReference type="PANTHER" id="PTHR35798:SF1">
    <property type="entry name" value="CELL DIVISION PROTEIN SEPF"/>
    <property type="match status" value="1"/>
</dbReference>
<evidence type="ECO:0000256" key="1">
    <source>
        <dbReference type="ARBA" id="ARBA00022618"/>
    </source>
</evidence>
<evidence type="ECO:0000313" key="7">
    <source>
        <dbReference type="Proteomes" id="UP000886803"/>
    </source>
</evidence>
<dbReference type="GO" id="GO:0000917">
    <property type="term" value="P:division septum assembly"/>
    <property type="evidence" value="ECO:0007669"/>
    <property type="project" value="UniProtKB-KW"/>
</dbReference>
<proteinExistence type="inferred from homology"/>
<keyword evidence="3 5" id="KW-0131">Cell cycle</keyword>
<dbReference type="InterPro" id="IPR038594">
    <property type="entry name" value="SepF-like_sf"/>
</dbReference>
<dbReference type="Pfam" id="PF04472">
    <property type="entry name" value="SepF"/>
    <property type="match status" value="1"/>
</dbReference>
<reference evidence="6" key="1">
    <citation type="journal article" date="2021" name="PeerJ">
        <title>Extensive microbial diversity within the chicken gut microbiome revealed by metagenomics and culture.</title>
        <authorList>
            <person name="Gilroy R."/>
            <person name="Ravi A."/>
            <person name="Getino M."/>
            <person name="Pursley I."/>
            <person name="Horton D.L."/>
            <person name="Alikhan N.F."/>
            <person name="Baker D."/>
            <person name="Gharbi K."/>
            <person name="Hall N."/>
            <person name="Watson M."/>
            <person name="Adriaenssens E.M."/>
            <person name="Foster-Nyarko E."/>
            <person name="Jarju S."/>
            <person name="Secka A."/>
            <person name="Antonio M."/>
            <person name="Oren A."/>
            <person name="Chaudhuri R.R."/>
            <person name="La Ragione R."/>
            <person name="Hildebrand F."/>
            <person name="Pallen M.J."/>
        </authorList>
    </citation>
    <scope>NUCLEOTIDE SEQUENCE</scope>
    <source>
        <strain evidence="6">ChiBcec8-13705</strain>
    </source>
</reference>
<dbReference type="HAMAP" id="MF_01197">
    <property type="entry name" value="SepF"/>
    <property type="match status" value="1"/>
</dbReference>
<comment type="function">
    <text evidence="4 5">Cell division protein that is part of the divisome complex and is recruited early to the Z-ring. Probably stimulates Z-ring formation, perhaps through the cross-linking of FtsZ protofilaments. Its function overlaps with FtsA.</text>
</comment>
<organism evidence="6 7">
    <name type="scientific">Candidatus Gemmiger avicola</name>
    <dbReference type="NCBI Taxonomy" id="2838605"/>
    <lineage>
        <taxon>Bacteria</taxon>
        <taxon>Bacillati</taxon>
        <taxon>Bacillota</taxon>
        <taxon>Clostridia</taxon>
        <taxon>Eubacteriales</taxon>
        <taxon>Gemmiger</taxon>
    </lineage>
</organism>
<keyword evidence="2 5" id="KW-0717">Septation</keyword>
<dbReference type="AlphaFoldDB" id="A0A9D2M5G5"/>
<evidence type="ECO:0000256" key="5">
    <source>
        <dbReference type="HAMAP-Rule" id="MF_01197"/>
    </source>
</evidence>
<dbReference type="InterPro" id="IPR007561">
    <property type="entry name" value="Cell_div_SepF/SepF-rel"/>
</dbReference>
<comment type="similarity">
    <text evidence="5">Belongs to the SepF family.</text>
</comment>
<evidence type="ECO:0000256" key="4">
    <source>
        <dbReference type="ARBA" id="ARBA00044936"/>
    </source>
</evidence>
<comment type="subcellular location">
    <subcellularLocation>
        <location evidence="5">Cytoplasm</location>
    </subcellularLocation>
    <text evidence="5">Localizes to the division site, in a FtsZ-dependent manner.</text>
</comment>
<keyword evidence="1 5" id="KW-0132">Cell division</keyword>
<dbReference type="GO" id="GO:0005737">
    <property type="term" value="C:cytoplasm"/>
    <property type="evidence" value="ECO:0007669"/>
    <property type="project" value="UniProtKB-SubCell"/>
</dbReference>
<protein>
    <recommendedName>
        <fullName evidence="5">Cell division protein SepF</fullName>
    </recommendedName>
</protein>
<dbReference type="EMBL" id="DWYG01000015">
    <property type="protein sequence ID" value="HJB41169.1"/>
    <property type="molecule type" value="Genomic_DNA"/>
</dbReference>
<comment type="subunit">
    <text evidence="5">Homodimer. Interacts with FtsZ.</text>
</comment>
<evidence type="ECO:0000256" key="3">
    <source>
        <dbReference type="ARBA" id="ARBA00023306"/>
    </source>
</evidence>
<accession>A0A9D2M5G5</accession>
<dbReference type="Gene3D" id="3.30.110.150">
    <property type="entry name" value="SepF-like protein"/>
    <property type="match status" value="1"/>
</dbReference>
<dbReference type="InterPro" id="IPR023052">
    <property type="entry name" value="Cell_div_SepF"/>
</dbReference>
<dbReference type="Proteomes" id="UP000886803">
    <property type="component" value="Unassembled WGS sequence"/>
</dbReference>
<comment type="caution">
    <text evidence="6">The sequence shown here is derived from an EMBL/GenBank/DDBJ whole genome shotgun (WGS) entry which is preliminary data.</text>
</comment>
<evidence type="ECO:0000256" key="2">
    <source>
        <dbReference type="ARBA" id="ARBA00023210"/>
    </source>
</evidence>
<sequence length="152" mass="16697">MSMFDGLKNVLGINQDPDGDAYIDDTEDEIYAGGKPGAAVPDYAQPEPAQQRNKVVNINATTQLQVVLVKPERFDDASTIADQLNAKRTVVLNLESTNKEVSRRLIDFLSGVAYANNGQIKRVATSTFIITPYNVDIMGDLIDELENNGVFF</sequence>
<reference evidence="6" key="2">
    <citation type="submission" date="2021-04" db="EMBL/GenBank/DDBJ databases">
        <authorList>
            <person name="Gilroy R."/>
        </authorList>
    </citation>
    <scope>NUCLEOTIDE SEQUENCE</scope>
    <source>
        <strain evidence="6">ChiBcec8-13705</strain>
    </source>
</reference>
<keyword evidence="5" id="KW-0963">Cytoplasm</keyword>
<name>A0A9D2M5G5_9FIRM</name>
<gene>
    <name evidence="5" type="primary">sepF</name>
    <name evidence="6" type="ORF">H9945_01565</name>
</gene>
<dbReference type="GO" id="GO:0043093">
    <property type="term" value="P:FtsZ-dependent cytokinesis"/>
    <property type="evidence" value="ECO:0007669"/>
    <property type="project" value="UniProtKB-UniRule"/>
</dbReference>
<evidence type="ECO:0000313" key="6">
    <source>
        <dbReference type="EMBL" id="HJB41169.1"/>
    </source>
</evidence>
<dbReference type="PANTHER" id="PTHR35798">
    <property type="entry name" value="CELL DIVISION PROTEIN SEPF"/>
    <property type="match status" value="1"/>
</dbReference>